<evidence type="ECO:0000313" key="1">
    <source>
        <dbReference type="EMBL" id="VVC04590.1"/>
    </source>
</evidence>
<organism evidence="1 2">
    <name type="scientific">Candidatus Bilamarchaeum dharawalense</name>
    <dbReference type="NCBI Taxonomy" id="2885759"/>
    <lineage>
        <taxon>Archaea</taxon>
        <taxon>Candidatus Micrarchaeota</taxon>
        <taxon>Candidatus Micrarchaeia</taxon>
        <taxon>Candidatus Anstonellales</taxon>
        <taxon>Candidatus Bilamarchaeaceae</taxon>
        <taxon>Candidatus Bilamarchaeum</taxon>
    </lineage>
</organism>
<name>A0A5E4LRM5_9ARCH</name>
<comment type="caution">
    <text evidence="1">The sequence shown here is derived from an EMBL/GenBank/DDBJ whole genome shotgun (WGS) entry which is preliminary data.</text>
</comment>
<dbReference type="Proteomes" id="UP000789941">
    <property type="component" value="Unassembled WGS sequence"/>
</dbReference>
<accession>A0A5E4LRM5</accession>
<dbReference type="AlphaFoldDB" id="A0A5E4LRM5"/>
<evidence type="ECO:0000313" key="2">
    <source>
        <dbReference type="Proteomes" id="UP000789941"/>
    </source>
</evidence>
<sequence>MVNEKELSLKTTIWDLLEIGPISLFPGAGLSSIVKIKEELQPVDIILIRFFFIDELWLIRNGVFNLAIIGMIVTIEDRLRKQILDIPLHNRFEKKDVETMTLNNLIDELEKQTPLLSKNSIDALRRVNEIRKAFIHTNMNKGEELIRKSQNVNAFFLEETAPPSALKHEGIRVNLKYESLDICIKVLMDCLIVLRELQADTIKGSYPSFDQLIQREIQYRKDMTAIDDVYKERFKHGENPKTLLQEIWDKLF</sequence>
<protein>
    <submittedName>
        <fullName evidence="1">Uncharacterized protein</fullName>
    </submittedName>
</protein>
<gene>
    <name evidence="1" type="ORF">LFW2832_01059</name>
</gene>
<proteinExistence type="predicted"/>
<dbReference type="EMBL" id="CABMJJ010000009">
    <property type="protein sequence ID" value="VVC04590.1"/>
    <property type="molecule type" value="Genomic_DNA"/>
</dbReference>
<reference evidence="1 2" key="1">
    <citation type="submission" date="2019-08" db="EMBL/GenBank/DDBJ databases">
        <authorList>
            <person name="Vazquez-Campos X."/>
        </authorList>
    </citation>
    <scope>NUCLEOTIDE SEQUENCE [LARGE SCALE GENOMIC DNA]</scope>
    <source>
        <strain evidence="1">LFW-283_2</strain>
    </source>
</reference>